<accession>A0A1I2M0J2</accession>
<comment type="function">
    <text evidence="4">Catalyzes two steps in the biosynthesis of coenzyme A. In the first step cysteine is conjugated to 4'-phosphopantothenate to form 4-phosphopantothenoylcysteine, in the latter compound is decarboxylated to form 4'-phosphopantotheine.</text>
</comment>
<keyword evidence="1 3" id="KW-0210">Decarboxylase</keyword>
<dbReference type="Gene3D" id="3.40.50.1950">
    <property type="entry name" value="Flavin prenyltransferase-like"/>
    <property type="match status" value="1"/>
</dbReference>
<keyword evidence="3" id="KW-0479">Metal-binding</keyword>
<dbReference type="NCBIfam" id="TIGR00521">
    <property type="entry name" value="coaBC_dfp"/>
    <property type="match status" value="1"/>
</dbReference>
<feature type="binding site" evidence="3">
    <location>
        <position position="280"/>
    </location>
    <ligand>
        <name>CTP</name>
        <dbReference type="ChEBI" id="CHEBI:37563"/>
    </ligand>
</feature>
<dbReference type="InterPro" id="IPR005252">
    <property type="entry name" value="CoaBC"/>
</dbReference>
<comment type="cofactor">
    <cofactor evidence="3">
        <name>Mg(2+)</name>
        <dbReference type="ChEBI" id="CHEBI:18420"/>
    </cofactor>
</comment>
<dbReference type="PANTHER" id="PTHR14359">
    <property type="entry name" value="HOMO-OLIGOMERIC FLAVIN CONTAINING CYS DECARBOXYLASE FAMILY"/>
    <property type="match status" value="1"/>
</dbReference>
<evidence type="ECO:0000313" key="7">
    <source>
        <dbReference type="EMBL" id="SFF82811.1"/>
    </source>
</evidence>
<keyword evidence="3 4" id="KW-0285">Flavoprotein</keyword>
<dbReference type="InterPro" id="IPR003382">
    <property type="entry name" value="Flavoprotein"/>
</dbReference>
<comment type="similarity">
    <text evidence="3 4">In the C-terminal section; belongs to the PPC synthetase family.</text>
</comment>
<name>A0A1I2M0J2_9BACT</name>
<dbReference type="EC" id="6.3.2.5" evidence="3"/>
<feature type="domain" description="Flavoprotein" evidence="5">
    <location>
        <begin position="6"/>
        <end position="178"/>
    </location>
</feature>
<organism evidence="7 8">
    <name type="scientific">Sunxiuqinia elliptica</name>
    <dbReference type="NCBI Taxonomy" id="655355"/>
    <lineage>
        <taxon>Bacteria</taxon>
        <taxon>Pseudomonadati</taxon>
        <taxon>Bacteroidota</taxon>
        <taxon>Bacteroidia</taxon>
        <taxon>Marinilabiliales</taxon>
        <taxon>Prolixibacteraceae</taxon>
        <taxon>Sunxiuqinia</taxon>
    </lineage>
</organism>
<dbReference type="GO" id="GO:0004633">
    <property type="term" value="F:phosphopantothenoylcysteine decarboxylase activity"/>
    <property type="evidence" value="ECO:0007669"/>
    <property type="project" value="UniProtKB-UniRule"/>
</dbReference>
<dbReference type="UniPathway" id="UPA00241">
    <property type="reaction ID" value="UER00353"/>
</dbReference>
<feature type="binding site" evidence="3">
    <location>
        <position position="339"/>
    </location>
    <ligand>
        <name>CTP</name>
        <dbReference type="ChEBI" id="CHEBI:37563"/>
    </ligand>
</feature>
<comment type="similarity">
    <text evidence="3 4">In the N-terminal section; belongs to the HFCD (homo-oligomeric flavin containing Cys decarboxylase) superfamily.</text>
</comment>
<dbReference type="GO" id="GO:0046872">
    <property type="term" value="F:metal ion binding"/>
    <property type="evidence" value="ECO:0007669"/>
    <property type="project" value="UniProtKB-KW"/>
</dbReference>
<dbReference type="Proteomes" id="UP000198964">
    <property type="component" value="Unassembled WGS sequence"/>
</dbReference>
<keyword evidence="3" id="KW-0511">Multifunctional enzyme</keyword>
<dbReference type="SUPFAM" id="SSF52507">
    <property type="entry name" value="Homo-oligomeric flavin-containing Cys decarboxylases, HFCD"/>
    <property type="match status" value="1"/>
</dbReference>
<dbReference type="GO" id="GO:0071513">
    <property type="term" value="C:phosphopantothenoylcysteine decarboxylase complex"/>
    <property type="evidence" value="ECO:0007669"/>
    <property type="project" value="TreeGrafter"/>
</dbReference>
<comment type="caution">
    <text evidence="3">Lacks conserved residue(s) required for the propagation of feature annotation.</text>
</comment>
<proteinExistence type="inferred from homology"/>
<comment type="pathway">
    <text evidence="3 4">Cofactor biosynthesis; coenzyme A biosynthesis; CoA from (R)-pantothenate: step 2/5.</text>
</comment>
<keyword evidence="3 4" id="KW-0288">FMN</keyword>
<dbReference type="Pfam" id="PF02441">
    <property type="entry name" value="Flavoprotein"/>
    <property type="match status" value="1"/>
</dbReference>
<evidence type="ECO:0000256" key="1">
    <source>
        <dbReference type="ARBA" id="ARBA00022793"/>
    </source>
</evidence>
<evidence type="ECO:0000259" key="6">
    <source>
        <dbReference type="Pfam" id="PF04127"/>
    </source>
</evidence>
<dbReference type="GO" id="GO:0010181">
    <property type="term" value="F:FMN binding"/>
    <property type="evidence" value="ECO:0007669"/>
    <property type="project" value="UniProtKB-UniRule"/>
</dbReference>
<comment type="pathway">
    <text evidence="3 4">Cofactor biosynthesis; coenzyme A biosynthesis; CoA from (R)-pantothenate: step 3/5.</text>
</comment>
<dbReference type="EMBL" id="FONW01000017">
    <property type="protein sequence ID" value="SFF82811.1"/>
    <property type="molecule type" value="Genomic_DNA"/>
</dbReference>
<feature type="binding site" evidence="3">
    <location>
        <position position="290"/>
    </location>
    <ligand>
        <name>CTP</name>
        <dbReference type="ChEBI" id="CHEBI:37563"/>
    </ligand>
</feature>
<protein>
    <recommendedName>
        <fullName evidence="3">Coenzyme A biosynthesis bifunctional protein CoaBC</fullName>
    </recommendedName>
    <alternativeName>
        <fullName evidence="3">DNA/pantothenate metabolism flavoprotein</fullName>
    </alternativeName>
    <alternativeName>
        <fullName evidence="3">Phosphopantothenoylcysteine synthetase/decarboxylase</fullName>
        <shortName evidence="3">PPCS-PPCDC</shortName>
    </alternativeName>
    <domain>
        <recommendedName>
            <fullName evidence="3">Phosphopantothenoylcysteine decarboxylase</fullName>
            <shortName evidence="3">PPC decarboxylase</shortName>
            <shortName evidence="3">PPC-DC</shortName>
            <ecNumber evidence="3">4.1.1.36</ecNumber>
        </recommendedName>
        <alternativeName>
            <fullName evidence="3">CoaC</fullName>
        </alternativeName>
    </domain>
    <domain>
        <recommendedName>
            <fullName evidence="3">Phosphopantothenate--cysteine ligase</fullName>
            <ecNumber evidence="3">6.3.2.5</ecNumber>
        </recommendedName>
        <alternativeName>
            <fullName evidence="3">CoaB</fullName>
        </alternativeName>
        <alternativeName>
            <fullName evidence="3">Phosphopantothenoylcysteine synthetase</fullName>
            <shortName evidence="3">PPC synthetase</shortName>
            <shortName evidence="3">PPC-S</shortName>
        </alternativeName>
    </domain>
</protein>
<dbReference type="RefSeq" id="WP_093921608.1">
    <property type="nucleotide sequence ID" value="NZ_FONW01000017.1"/>
</dbReference>
<dbReference type="HAMAP" id="MF_02225">
    <property type="entry name" value="CoaBC"/>
    <property type="match status" value="1"/>
</dbReference>
<evidence type="ECO:0000313" key="8">
    <source>
        <dbReference type="Proteomes" id="UP000198964"/>
    </source>
</evidence>
<comment type="function">
    <text evidence="3">Catalyzes two sequential steps in the biosynthesis of coenzyme A. In the first step cysteine is conjugated to 4'-phosphopantothenate to form 4-phosphopantothenoylcysteine. In the second step the latter compound is decarboxylated to form 4'-phosphopantotheine.</text>
</comment>
<dbReference type="SUPFAM" id="SSF102645">
    <property type="entry name" value="CoaB-like"/>
    <property type="match status" value="1"/>
</dbReference>
<comment type="cofactor">
    <cofactor evidence="3">
        <name>FMN</name>
        <dbReference type="ChEBI" id="CHEBI:58210"/>
    </cofactor>
    <text evidence="3">Binds 1 FMN per subunit.</text>
</comment>
<dbReference type="GO" id="GO:0004632">
    <property type="term" value="F:phosphopantothenate--cysteine ligase activity"/>
    <property type="evidence" value="ECO:0007669"/>
    <property type="project" value="UniProtKB-UniRule"/>
</dbReference>
<dbReference type="Gene3D" id="3.40.50.10300">
    <property type="entry name" value="CoaB-like"/>
    <property type="match status" value="1"/>
</dbReference>
<dbReference type="GO" id="GO:0015941">
    <property type="term" value="P:pantothenate catabolic process"/>
    <property type="evidence" value="ECO:0007669"/>
    <property type="project" value="InterPro"/>
</dbReference>
<dbReference type="InterPro" id="IPR036551">
    <property type="entry name" value="Flavin_trans-like"/>
</dbReference>
<keyword evidence="2 3" id="KW-0456">Lyase</keyword>
<evidence type="ECO:0000259" key="5">
    <source>
        <dbReference type="Pfam" id="PF02441"/>
    </source>
</evidence>
<keyword evidence="3" id="KW-0460">Magnesium</keyword>
<dbReference type="Pfam" id="PF04127">
    <property type="entry name" value="DFP"/>
    <property type="match status" value="1"/>
</dbReference>
<feature type="region of interest" description="Phosphopantothenoylcysteine decarboxylase" evidence="3">
    <location>
        <begin position="1"/>
        <end position="190"/>
    </location>
</feature>
<comment type="catalytic activity">
    <reaction evidence="3 4">
        <text>(R)-4'-phosphopantothenate + L-cysteine + CTP = N-[(R)-4-phosphopantothenoyl]-L-cysteine + CMP + diphosphate + H(+)</text>
        <dbReference type="Rhea" id="RHEA:19397"/>
        <dbReference type="ChEBI" id="CHEBI:10986"/>
        <dbReference type="ChEBI" id="CHEBI:15378"/>
        <dbReference type="ChEBI" id="CHEBI:33019"/>
        <dbReference type="ChEBI" id="CHEBI:35235"/>
        <dbReference type="ChEBI" id="CHEBI:37563"/>
        <dbReference type="ChEBI" id="CHEBI:59458"/>
        <dbReference type="ChEBI" id="CHEBI:60377"/>
        <dbReference type="EC" id="6.3.2.5"/>
    </reaction>
</comment>
<dbReference type="EC" id="4.1.1.36" evidence="3"/>
<dbReference type="PANTHER" id="PTHR14359:SF6">
    <property type="entry name" value="PHOSPHOPANTOTHENOYLCYSTEINE DECARBOXYLASE"/>
    <property type="match status" value="1"/>
</dbReference>
<dbReference type="InterPro" id="IPR035929">
    <property type="entry name" value="CoaB-like_sf"/>
</dbReference>
<dbReference type="GO" id="GO:0015937">
    <property type="term" value="P:coenzyme A biosynthetic process"/>
    <property type="evidence" value="ECO:0007669"/>
    <property type="project" value="UniProtKB-UniRule"/>
</dbReference>
<feature type="binding site" evidence="3">
    <location>
        <position position="325"/>
    </location>
    <ligand>
        <name>CTP</name>
        <dbReference type="ChEBI" id="CHEBI:37563"/>
    </ligand>
</feature>
<dbReference type="AlphaFoldDB" id="A0A1I2M0J2"/>
<evidence type="ECO:0000256" key="3">
    <source>
        <dbReference type="HAMAP-Rule" id="MF_02225"/>
    </source>
</evidence>
<feature type="region of interest" description="Phosphopantothenate--cysteine ligase" evidence="3">
    <location>
        <begin position="191"/>
        <end position="402"/>
    </location>
</feature>
<dbReference type="InterPro" id="IPR007085">
    <property type="entry name" value="DNA/pantothenate-metab_flavo_C"/>
</dbReference>
<feature type="binding site" evidence="3">
    <location>
        <position position="343"/>
    </location>
    <ligand>
        <name>CTP</name>
        <dbReference type="ChEBI" id="CHEBI:37563"/>
    </ligand>
</feature>
<sequence length="402" mass="43784">MRLKGKHIILGLTGSIAAYKAAYLLRGLVKEGAEVQVVMTPAAKEFITPVTMSALSGRPVASEFFAANDGTWHSHVDMGQWADLMLIAPVTAATLGKMAHGIADNLLVTTYMSAKCPVYLAPAMDLDMFKHQSTLNNLETLRSYGDVILEPGEGELASGLHGKGRMQEPEQLVEEVVAFFHSKKKLLNKKVLVTAGPTYEKIDPVRFIGNYSSGKMGFALAEELAKEGAEVTLVTGPVHLKTTHPNIHRVDVESAMEMHNACLEHFPATDAAIMCAAVADYRPKEQADRKIKRKAGEMNIELQATEDIAAALGQLKTPSQRLVGFALETNDEKQNALAKMQKKNLDFIVLNSLQDNGAGFGVDTNKITILSKDNNAQEFELKQKTEVAVDIVKKLIGELTND</sequence>
<keyword evidence="8" id="KW-1185">Reference proteome</keyword>
<evidence type="ECO:0000256" key="4">
    <source>
        <dbReference type="RuleBase" id="RU364078"/>
    </source>
</evidence>
<feature type="domain" description="DNA/pantothenate metabolism flavoprotein C-terminal" evidence="6">
    <location>
        <begin position="188"/>
        <end position="396"/>
    </location>
</feature>
<gene>
    <name evidence="3" type="primary">coaBC</name>
    <name evidence="7" type="ORF">SAMN05216283_11739</name>
</gene>
<dbReference type="STRING" id="655355.SAMN05216283_11739"/>
<comment type="catalytic activity">
    <reaction evidence="3 4">
        <text>N-[(R)-4-phosphopantothenoyl]-L-cysteine + H(+) = (R)-4'-phosphopantetheine + CO2</text>
        <dbReference type="Rhea" id="RHEA:16793"/>
        <dbReference type="ChEBI" id="CHEBI:15378"/>
        <dbReference type="ChEBI" id="CHEBI:16526"/>
        <dbReference type="ChEBI" id="CHEBI:59458"/>
        <dbReference type="ChEBI" id="CHEBI:61723"/>
        <dbReference type="EC" id="4.1.1.36"/>
    </reaction>
</comment>
<keyword evidence="3 4" id="KW-0436">Ligase</keyword>
<evidence type="ECO:0000256" key="2">
    <source>
        <dbReference type="ARBA" id="ARBA00023239"/>
    </source>
</evidence>
<reference evidence="7 8" key="1">
    <citation type="submission" date="2016-10" db="EMBL/GenBank/DDBJ databases">
        <authorList>
            <person name="de Groot N.N."/>
        </authorList>
    </citation>
    <scope>NUCLEOTIDE SEQUENCE [LARGE SCALE GENOMIC DNA]</scope>
    <source>
        <strain evidence="7 8">CGMCC 1.9156</strain>
    </source>
</reference>